<dbReference type="InterPro" id="IPR002018">
    <property type="entry name" value="CarbesteraseB"/>
</dbReference>
<proteinExistence type="inferred from homology"/>
<evidence type="ECO:0000313" key="5">
    <source>
        <dbReference type="EMBL" id="QKX59392.1"/>
    </source>
</evidence>
<accession>A0A7H8QZ77</accession>
<dbReference type="Proteomes" id="UP000509510">
    <property type="component" value="Chromosome III"/>
</dbReference>
<evidence type="ECO:0000256" key="3">
    <source>
        <dbReference type="RuleBase" id="RU361235"/>
    </source>
</evidence>
<reference evidence="6" key="1">
    <citation type="submission" date="2020-06" db="EMBL/GenBank/DDBJ databases">
        <title>A chromosome-scale genome assembly of Talaromyces rugulosus W13939.</title>
        <authorList>
            <person name="Wang B."/>
            <person name="Guo L."/>
            <person name="Ye K."/>
            <person name="Wang L."/>
        </authorList>
    </citation>
    <scope>NUCLEOTIDE SEQUENCE [LARGE SCALE GENOMIC DNA]</scope>
    <source>
        <strain evidence="6">W13939</strain>
    </source>
</reference>
<dbReference type="InterPro" id="IPR050309">
    <property type="entry name" value="Type-B_Carboxylest/Lipase"/>
</dbReference>
<feature type="signal peptide" evidence="3">
    <location>
        <begin position="1"/>
        <end position="29"/>
    </location>
</feature>
<evidence type="ECO:0000313" key="6">
    <source>
        <dbReference type="Proteomes" id="UP000509510"/>
    </source>
</evidence>
<dbReference type="GO" id="GO:0016787">
    <property type="term" value="F:hydrolase activity"/>
    <property type="evidence" value="ECO:0007669"/>
    <property type="project" value="UniProtKB-KW"/>
</dbReference>
<dbReference type="InterPro" id="IPR019826">
    <property type="entry name" value="Carboxylesterase_B_AS"/>
</dbReference>
<dbReference type="Pfam" id="PF00135">
    <property type="entry name" value="COesterase"/>
    <property type="match status" value="1"/>
</dbReference>
<dbReference type="KEGG" id="trg:TRUGW13939_06526"/>
<dbReference type="AlphaFoldDB" id="A0A7H8QZ77"/>
<dbReference type="Gene3D" id="3.40.50.1820">
    <property type="entry name" value="alpha/beta hydrolase"/>
    <property type="match status" value="1"/>
</dbReference>
<dbReference type="InterPro" id="IPR019819">
    <property type="entry name" value="Carboxylesterase_B_CS"/>
</dbReference>
<protein>
    <recommendedName>
        <fullName evidence="3">Carboxylic ester hydrolase</fullName>
        <ecNumber evidence="3">3.1.1.-</ecNumber>
    </recommendedName>
</protein>
<dbReference type="EMBL" id="CP055900">
    <property type="protein sequence ID" value="QKX59392.1"/>
    <property type="molecule type" value="Genomic_DNA"/>
</dbReference>
<dbReference type="RefSeq" id="XP_035345570.1">
    <property type="nucleotide sequence ID" value="XM_035489677.1"/>
</dbReference>
<feature type="chain" id="PRO_5029036842" description="Carboxylic ester hydrolase" evidence="3">
    <location>
        <begin position="30"/>
        <end position="625"/>
    </location>
</feature>
<comment type="similarity">
    <text evidence="1 3">Belongs to the type-B carboxylesterase/lipase family.</text>
</comment>
<evidence type="ECO:0000259" key="4">
    <source>
        <dbReference type="Pfam" id="PF00135"/>
    </source>
</evidence>
<keyword evidence="2 3" id="KW-0378">Hydrolase</keyword>
<dbReference type="SUPFAM" id="SSF53474">
    <property type="entry name" value="alpha/beta-Hydrolases"/>
    <property type="match status" value="1"/>
</dbReference>
<evidence type="ECO:0000256" key="2">
    <source>
        <dbReference type="ARBA" id="ARBA00022801"/>
    </source>
</evidence>
<name>A0A7H8QZ77_TALRU</name>
<feature type="domain" description="Carboxylesterase type B" evidence="4">
    <location>
        <begin position="77"/>
        <end position="565"/>
    </location>
</feature>
<keyword evidence="3" id="KW-0732">Signal</keyword>
<dbReference type="OrthoDB" id="408631at2759"/>
<keyword evidence="6" id="KW-1185">Reference proteome</keyword>
<dbReference type="PROSITE" id="PS00941">
    <property type="entry name" value="CARBOXYLESTERASE_B_2"/>
    <property type="match status" value="1"/>
</dbReference>
<dbReference type="PANTHER" id="PTHR11559">
    <property type="entry name" value="CARBOXYLESTERASE"/>
    <property type="match status" value="1"/>
</dbReference>
<dbReference type="GeneID" id="55994021"/>
<dbReference type="InterPro" id="IPR029058">
    <property type="entry name" value="AB_hydrolase_fold"/>
</dbReference>
<evidence type="ECO:0000256" key="1">
    <source>
        <dbReference type="ARBA" id="ARBA00005964"/>
    </source>
</evidence>
<gene>
    <name evidence="5" type="ORF">TRUGW13939_06526</name>
</gene>
<sequence>MLSLLSSSPLPGALCAVLSCGFFFQFADGQAPPNPYPQGQVSSSNPLEVDLGYATYLGVANELNEWFGKVSSSSVWEIRYAEAPIGPLRWQRPEAPNLTSNGTVINASTSAVACPQAPNHVSPPSPFAPSSGESEDCLFLNVWAPPNAENLPVFVWIHGGGYGSGSATCDMDFFINSSKEPFIGVAIQYRLAAFGFLSSDDVHNFGTPNAGLFDQYLALQWVQNYISLFGGDPTNVTIAGESAGAGSVMMQAMAFGGSVGDTLYNQIWAASPYLPQQYNYSDSVPTQGYYDFAEAAGCYDSANPNATEHVFQCLVNQDTKILQNASYTCTVDYKFGQWAYLPVTDGVMIQDRPSDQLPAGRVNGKTALIGTNADEGEMFVPQNVTTEESFVEFVQWMFPYFTDSDIQTVLEYYPITTAQAQNTVRFATDGVDPNTTAVTEGPFATGQQQRANNLYAETTFVCPAQWMAEGFNTENHEAYKYQYSILTSLHGDDLFAYFTAGAVPVNMGQSFRDAMISFLNSFIVSGTPNTASVYNTTVPADTASFMASWPAYDTQNQTQANLNHTGGTLTTITDPRDPFHYPVNMYVNPGLEAAFNLVNAYTWEGGRGQRCDFWKGVGTRVPEKR</sequence>
<organism evidence="5 6">
    <name type="scientific">Talaromyces rugulosus</name>
    <name type="common">Penicillium rugulosum</name>
    <dbReference type="NCBI Taxonomy" id="121627"/>
    <lineage>
        <taxon>Eukaryota</taxon>
        <taxon>Fungi</taxon>
        <taxon>Dikarya</taxon>
        <taxon>Ascomycota</taxon>
        <taxon>Pezizomycotina</taxon>
        <taxon>Eurotiomycetes</taxon>
        <taxon>Eurotiomycetidae</taxon>
        <taxon>Eurotiales</taxon>
        <taxon>Trichocomaceae</taxon>
        <taxon>Talaromyces</taxon>
        <taxon>Talaromyces sect. Islandici</taxon>
    </lineage>
</organism>
<dbReference type="EC" id="3.1.1.-" evidence="3"/>
<dbReference type="PROSITE" id="PS00122">
    <property type="entry name" value="CARBOXYLESTERASE_B_1"/>
    <property type="match status" value="1"/>
</dbReference>